<dbReference type="STRING" id="243272.MARTH_orf753"/>
<feature type="transmembrane region" description="Helical" evidence="5">
    <location>
        <begin position="102"/>
        <end position="124"/>
    </location>
</feature>
<comment type="subcellular location">
    <subcellularLocation>
        <location evidence="1">Membrane</location>
        <topology evidence="1">Multi-pass membrane protein</topology>
    </subcellularLocation>
</comment>
<keyword evidence="2 5" id="KW-0812">Transmembrane</keyword>
<evidence type="ECO:0000313" key="7">
    <source>
        <dbReference type="Proteomes" id="UP000008812"/>
    </source>
</evidence>
<feature type="transmembrane region" description="Helical" evidence="5">
    <location>
        <begin position="176"/>
        <end position="198"/>
    </location>
</feature>
<dbReference type="HOGENOM" id="CLU_024309_0_0_14"/>
<protein>
    <submittedName>
        <fullName evidence="6">Amino acid permease</fullName>
    </submittedName>
</protein>
<evidence type="ECO:0000256" key="1">
    <source>
        <dbReference type="ARBA" id="ARBA00004141"/>
    </source>
</evidence>
<feature type="transmembrane region" description="Helical" evidence="5">
    <location>
        <begin position="144"/>
        <end position="164"/>
    </location>
</feature>
<feature type="transmembrane region" description="Helical" evidence="5">
    <location>
        <begin position="404"/>
        <end position="426"/>
    </location>
</feature>
<organism evidence="6 7">
    <name type="scientific">Metamycoplasma arthritidis (strain 158L3-1)</name>
    <name type="common">Mycoplasma arthritidis</name>
    <dbReference type="NCBI Taxonomy" id="243272"/>
    <lineage>
        <taxon>Bacteria</taxon>
        <taxon>Bacillati</taxon>
        <taxon>Mycoplasmatota</taxon>
        <taxon>Mycoplasmoidales</taxon>
        <taxon>Metamycoplasmataceae</taxon>
        <taxon>Metamycoplasma</taxon>
    </lineage>
</organism>
<dbReference type="EMBL" id="CP001047">
    <property type="protein sequence ID" value="ACF07501.1"/>
    <property type="molecule type" value="Genomic_DNA"/>
</dbReference>
<dbReference type="KEGG" id="mat:MARTH_orf753"/>
<dbReference type="Gene3D" id="1.20.1740.10">
    <property type="entry name" value="Amino acid/polyamine transporter I"/>
    <property type="match status" value="1"/>
</dbReference>
<feature type="transmembrane region" description="Helical" evidence="5">
    <location>
        <begin position="358"/>
        <end position="384"/>
    </location>
</feature>
<dbReference type="AlphaFoldDB" id="B3PN99"/>
<dbReference type="eggNOG" id="COG0531">
    <property type="taxonomic scope" value="Bacteria"/>
</dbReference>
<dbReference type="InterPro" id="IPR050598">
    <property type="entry name" value="AminoAcid_Transporter"/>
</dbReference>
<sequence>MNDEQMVVTSDNKKKISFFSAILIVIGGSIGAGIFLRSKSVLSNSAGNIVWAIAVWLIAGFAIIAMALALVEVASGRNNNLGMIGWAKAFNKLFIYKGVKFFMTYLYLPFTYFFMPYYVIIQFQDGLSGLGVDSKIWQFGNTSATPWIFFAIGLAITVWMMFTAGISSRAGNIQNWVVTAVKFIPLVAIVIIGFAFAAKNGVTYKAVTKADLFSKDATTLFGLSPFFAVFGSLGGIFFAFDGFYVTAGVQSEMEKPEKTPAALTIGLSSITLIYIIIALAMTLGAKKGDFYDYGSLLKTAGHSWAFGVVNICIAIGIIGILNGFTMWATRFVEDLIKEGEISVPVSAYKYMLNAKRPWVGMIFCLVLSVPYMIILTAIGTYAYIGGGYYDDGEIYGKGTDKLLTFADLMADWMAVFAFAFIALAIVGAIQNRKKNFIAVTKNKHTIWAGYTSVIIVLITLTFMILDKFVGMGLSINQYLANTDASKTEGLKSSVIGNTTASVLFLLYIAVSFAFIPLERKMAERKEIKLNETIASGQGDMEKLRLAKEMNDAILRTYREAR</sequence>
<keyword evidence="7" id="KW-1185">Reference proteome</keyword>
<feature type="transmembrane region" description="Helical" evidence="5">
    <location>
        <begin position="494"/>
        <end position="515"/>
    </location>
</feature>
<dbReference type="GO" id="GO:0016020">
    <property type="term" value="C:membrane"/>
    <property type="evidence" value="ECO:0007669"/>
    <property type="project" value="UniProtKB-SubCell"/>
</dbReference>
<evidence type="ECO:0000256" key="2">
    <source>
        <dbReference type="ARBA" id="ARBA00022692"/>
    </source>
</evidence>
<evidence type="ECO:0000313" key="6">
    <source>
        <dbReference type="EMBL" id="ACF07501.1"/>
    </source>
</evidence>
<feature type="transmembrane region" description="Helical" evidence="5">
    <location>
        <begin position="16"/>
        <end position="36"/>
    </location>
</feature>
<name>B3PN99_META1</name>
<feature type="transmembrane region" description="Helical" evidence="5">
    <location>
        <begin position="218"/>
        <end position="240"/>
    </location>
</feature>
<feature type="transmembrane region" description="Helical" evidence="5">
    <location>
        <begin position="48"/>
        <end position="71"/>
    </location>
</feature>
<dbReference type="PANTHER" id="PTHR11785">
    <property type="entry name" value="AMINO ACID TRANSPORTER"/>
    <property type="match status" value="1"/>
</dbReference>
<gene>
    <name evidence="6" type="ordered locus">MARTH_orf753</name>
</gene>
<accession>B3PN99</accession>
<proteinExistence type="predicted"/>
<feature type="transmembrane region" description="Helical" evidence="5">
    <location>
        <begin position="261"/>
        <end position="284"/>
    </location>
</feature>
<feature type="transmembrane region" description="Helical" evidence="5">
    <location>
        <begin position="304"/>
        <end position="327"/>
    </location>
</feature>
<keyword evidence="4 5" id="KW-0472">Membrane</keyword>
<reference evidence="6 7" key="1">
    <citation type="journal article" date="2008" name="Infect. Immun.">
        <title>Genome of Mycoplasma arthritidis.</title>
        <authorList>
            <person name="Dybvig K."/>
            <person name="Zuhua C."/>
            <person name="Lao P."/>
            <person name="Jordan D.S."/>
            <person name="French C.T."/>
            <person name="Tu A.H."/>
            <person name="Loraine A.E."/>
        </authorList>
    </citation>
    <scope>NUCLEOTIDE SEQUENCE [LARGE SCALE GENOMIC DNA]</scope>
    <source>
        <strain evidence="6 7">158L3-1</strain>
    </source>
</reference>
<dbReference type="InterPro" id="IPR002293">
    <property type="entry name" value="AA/rel_permease1"/>
</dbReference>
<dbReference type="GO" id="GO:0015179">
    <property type="term" value="F:L-amino acid transmembrane transporter activity"/>
    <property type="evidence" value="ECO:0007669"/>
    <property type="project" value="TreeGrafter"/>
</dbReference>
<evidence type="ECO:0000256" key="4">
    <source>
        <dbReference type="ARBA" id="ARBA00023136"/>
    </source>
</evidence>
<dbReference type="Pfam" id="PF13520">
    <property type="entry name" value="AA_permease_2"/>
    <property type="match status" value="1"/>
</dbReference>
<evidence type="ECO:0000256" key="3">
    <source>
        <dbReference type="ARBA" id="ARBA00022989"/>
    </source>
</evidence>
<dbReference type="RefSeq" id="WP_012498458.1">
    <property type="nucleotide sequence ID" value="NC_011025.1"/>
</dbReference>
<dbReference type="PANTHER" id="PTHR11785:SF512">
    <property type="entry name" value="SOBREMESA, ISOFORM B"/>
    <property type="match status" value="1"/>
</dbReference>
<evidence type="ECO:0000256" key="5">
    <source>
        <dbReference type="SAM" id="Phobius"/>
    </source>
</evidence>
<dbReference type="PIRSF" id="PIRSF006060">
    <property type="entry name" value="AA_transporter"/>
    <property type="match status" value="1"/>
</dbReference>
<feature type="transmembrane region" description="Helical" evidence="5">
    <location>
        <begin position="447"/>
        <end position="465"/>
    </location>
</feature>
<dbReference type="Proteomes" id="UP000008812">
    <property type="component" value="Chromosome"/>
</dbReference>
<keyword evidence="3 5" id="KW-1133">Transmembrane helix</keyword>